<feature type="domain" description="Methylene-tetrahydrofolate reductase C-terminal-like" evidence="10">
    <location>
        <begin position="382"/>
        <end position="473"/>
    </location>
</feature>
<keyword evidence="12" id="KW-1185">Reference proteome</keyword>
<comment type="similarity">
    <text evidence="3 9">Belongs to the methylenetetrahydrofolate reductase family.</text>
</comment>
<evidence type="ECO:0000256" key="3">
    <source>
        <dbReference type="ARBA" id="ARBA00006743"/>
    </source>
</evidence>
<dbReference type="AlphaFoldDB" id="A0A1H7WNZ5"/>
<dbReference type="UniPathway" id="UPA00193"/>
<dbReference type="GO" id="GO:0106312">
    <property type="term" value="F:methylenetetrahydrofolate reductase (NADH) activity"/>
    <property type="evidence" value="ECO:0007669"/>
    <property type="project" value="UniProtKB-EC"/>
</dbReference>
<evidence type="ECO:0000256" key="4">
    <source>
        <dbReference type="ARBA" id="ARBA00022630"/>
    </source>
</evidence>
<evidence type="ECO:0000313" key="12">
    <source>
        <dbReference type="Proteomes" id="UP000198744"/>
    </source>
</evidence>
<keyword evidence="6 9" id="KW-0560">Oxidoreductase</keyword>
<name>A0A1H7WNZ5_9BACT</name>
<reference evidence="11 12" key="1">
    <citation type="submission" date="2016-10" db="EMBL/GenBank/DDBJ databases">
        <authorList>
            <person name="de Groot N.N."/>
        </authorList>
    </citation>
    <scope>NUCLEOTIDE SEQUENCE [LARGE SCALE GENOMIC DNA]</scope>
    <source>
        <strain evidence="11 12">DSM 8423</strain>
    </source>
</reference>
<comment type="pathway">
    <text evidence="7">Amino-acid biosynthesis; L-methionine biosynthesis via de novo pathway.</text>
</comment>
<keyword evidence="5 9" id="KW-0274">FAD</keyword>
<evidence type="ECO:0000256" key="5">
    <source>
        <dbReference type="ARBA" id="ARBA00022827"/>
    </source>
</evidence>
<organism evidence="11 12">
    <name type="scientific">Syntrophus gentianae</name>
    <dbReference type="NCBI Taxonomy" id="43775"/>
    <lineage>
        <taxon>Bacteria</taxon>
        <taxon>Pseudomonadati</taxon>
        <taxon>Thermodesulfobacteriota</taxon>
        <taxon>Syntrophia</taxon>
        <taxon>Syntrophales</taxon>
        <taxon>Syntrophaceae</taxon>
        <taxon>Syntrophus</taxon>
    </lineage>
</organism>
<dbReference type="GO" id="GO:0071949">
    <property type="term" value="F:FAD binding"/>
    <property type="evidence" value="ECO:0007669"/>
    <property type="project" value="TreeGrafter"/>
</dbReference>
<dbReference type="GO" id="GO:0035999">
    <property type="term" value="P:tetrahydrofolate interconversion"/>
    <property type="evidence" value="ECO:0007669"/>
    <property type="project" value="UniProtKB-UniPathway"/>
</dbReference>
<dbReference type="Proteomes" id="UP000198744">
    <property type="component" value="Unassembled WGS sequence"/>
</dbReference>
<evidence type="ECO:0000256" key="6">
    <source>
        <dbReference type="ARBA" id="ARBA00023002"/>
    </source>
</evidence>
<evidence type="ECO:0000259" key="10">
    <source>
        <dbReference type="Pfam" id="PF12225"/>
    </source>
</evidence>
<dbReference type="SUPFAM" id="SSF51730">
    <property type="entry name" value="FAD-linked oxidoreductase"/>
    <property type="match status" value="1"/>
</dbReference>
<gene>
    <name evidence="11" type="ORF">SAMN04489760_10783</name>
</gene>
<dbReference type="Pfam" id="PF12225">
    <property type="entry name" value="DUF5981"/>
    <property type="match status" value="1"/>
</dbReference>
<protein>
    <recommendedName>
        <fullName evidence="9">Methylenetetrahydrofolate reductase</fullName>
    </recommendedName>
</protein>
<evidence type="ECO:0000256" key="7">
    <source>
        <dbReference type="ARBA" id="ARBA00034478"/>
    </source>
</evidence>
<dbReference type="EMBL" id="FOBS01000007">
    <property type="protein sequence ID" value="SEM23296.1"/>
    <property type="molecule type" value="Genomic_DNA"/>
</dbReference>
<dbReference type="STRING" id="43775.SAMN04489760_10783"/>
<evidence type="ECO:0000256" key="8">
    <source>
        <dbReference type="ARBA" id="ARBA00048628"/>
    </source>
</evidence>
<dbReference type="PANTHER" id="PTHR45754:SF3">
    <property type="entry name" value="METHYLENETETRAHYDROFOLATE REDUCTASE (NADPH)"/>
    <property type="match status" value="1"/>
</dbReference>
<evidence type="ECO:0000256" key="2">
    <source>
        <dbReference type="ARBA" id="ARBA00004777"/>
    </source>
</evidence>
<sequence length="514" mass="57374">MTVTWELVPGRGAREKAQESVLLEAEKAARGGKIQAVSVTDNPGGQPALMADSLACEIKALGIEPLVHFTCKDKNRSQIESQLYALERAGVRNLLVMSGDYPVSGFMGRPQPVFDLDPTHVLALIRDMNSGLEYPLPKGTGRLQPGHFFAGAAVSPFKQTEAELLGQYYKLKKKIDCGASFVVTQLGYDIRKFQEVLLYMKRRGIEVPVLGNVYILSYPVARLMKENRLPGCVVTDGLMAQLDRERSLPDKGVEARLLRAAKMYALLKGLGFSGAHIGGHLVTCEQVESVIEKGEELSASWETLIREFQYPLPGGFYFFQEDPYRKLNQSAPESRQGLSSDVSEKGLYGFSIFLHNLFFEPGRKGFALMRLFARKLKGTRLENFLHKLEHLLKTLLYDCRDCGDCALVDVAFLCPMSQCPKQQRNGPCGGSYQGWCEVYPGRRRCIYVRAYSRLKSRHQENLLEEIPVAPCNWDLNSSSAWLNFFLGKDHTAKRLGISELPDKPESSGSNSRSA</sequence>
<dbReference type="PANTHER" id="PTHR45754">
    <property type="entry name" value="METHYLENETETRAHYDROFOLATE REDUCTASE"/>
    <property type="match status" value="1"/>
</dbReference>
<dbReference type="InterPro" id="IPR003171">
    <property type="entry name" value="Mehydrof_redctse-like"/>
</dbReference>
<comment type="catalytic activity">
    <reaction evidence="8">
        <text>(6S)-5-methyl-5,6,7,8-tetrahydrofolate + NAD(+) = (6R)-5,10-methylene-5,6,7,8-tetrahydrofolate + NADH + H(+)</text>
        <dbReference type="Rhea" id="RHEA:19821"/>
        <dbReference type="ChEBI" id="CHEBI:15378"/>
        <dbReference type="ChEBI" id="CHEBI:15636"/>
        <dbReference type="ChEBI" id="CHEBI:18608"/>
        <dbReference type="ChEBI" id="CHEBI:57540"/>
        <dbReference type="ChEBI" id="CHEBI:57945"/>
        <dbReference type="EC" id="1.5.1.54"/>
    </reaction>
    <physiologicalReaction direction="right-to-left" evidence="8">
        <dbReference type="Rhea" id="RHEA:19823"/>
    </physiologicalReaction>
</comment>
<proteinExistence type="inferred from homology"/>
<comment type="pathway">
    <text evidence="2 9">One-carbon metabolism; tetrahydrofolate interconversion.</text>
</comment>
<dbReference type="Pfam" id="PF02219">
    <property type="entry name" value="MTHFR"/>
    <property type="match status" value="1"/>
</dbReference>
<dbReference type="GO" id="GO:0009086">
    <property type="term" value="P:methionine biosynthetic process"/>
    <property type="evidence" value="ECO:0007669"/>
    <property type="project" value="TreeGrafter"/>
</dbReference>
<evidence type="ECO:0000256" key="1">
    <source>
        <dbReference type="ARBA" id="ARBA00001974"/>
    </source>
</evidence>
<dbReference type="InterPro" id="IPR022026">
    <property type="entry name" value="DUF5981"/>
</dbReference>
<evidence type="ECO:0000313" key="11">
    <source>
        <dbReference type="EMBL" id="SEM23296.1"/>
    </source>
</evidence>
<keyword evidence="4 9" id="KW-0285">Flavoprotein</keyword>
<dbReference type="GO" id="GO:0005829">
    <property type="term" value="C:cytosol"/>
    <property type="evidence" value="ECO:0007669"/>
    <property type="project" value="TreeGrafter"/>
</dbReference>
<dbReference type="CDD" id="cd00537">
    <property type="entry name" value="MTHFR"/>
    <property type="match status" value="1"/>
</dbReference>
<dbReference type="Gene3D" id="3.20.20.220">
    <property type="match status" value="1"/>
</dbReference>
<comment type="cofactor">
    <cofactor evidence="1 9">
        <name>FAD</name>
        <dbReference type="ChEBI" id="CHEBI:57692"/>
    </cofactor>
</comment>
<evidence type="ECO:0000256" key="9">
    <source>
        <dbReference type="RuleBase" id="RU003862"/>
    </source>
</evidence>
<accession>A0A1H7WNZ5</accession>
<dbReference type="InterPro" id="IPR029041">
    <property type="entry name" value="FAD-linked_oxidoreductase-like"/>
</dbReference>